<feature type="domain" description="Formyl transferase N-terminal" evidence="5">
    <location>
        <begin position="6"/>
        <end position="72"/>
    </location>
</feature>
<evidence type="ECO:0000256" key="2">
    <source>
        <dbReference type="ARBA" id="ARBA00012254"/>
    </source>
</evidence>
<dbReference type="SUPFAM" id="SSF53328">
    <property type="entry name" value="Formyltransferase"/>
    <property type="match status" value="1"/>
</dbReference>
<dbReference type="PANTHER" id="PTHR43369:SF2">
    <property type="entry name" value="PHOSPHORIBOSYLGLYCINAMIDE FORMYLTRANSFERASE"/>
    <property type="match status" value="1"/>
</dbReference>
<evidence type="ECO:0000313" key="7">
    <source>
        <dbReference type="Proteomes" id="UP000183192"/>
    </source>
</evidence>
<keyword evidence="4" id="KW-0658">Purine biosynthesis</keyword>
<dbReference type="GO" id="GO:0006189">
    <property type="term" value="P:'de novo' IMP biosynthetic process"/>
    <property type="evidence" value="ECO:0007669"/>
    <property type="project" value="TreeGrafter"/>
</dbReference>
<protein>
    <recommendedName>
        <fullName evidence="2">phosphoribosylglycinamide formyltransferase 1</fullName>
        <ecNumber evidence="2">2.1.2.2</ecNumber>
    </recommendedName>
</protein>
<organism evidence="6 7">
    <name type="scientific">Candidatus Falkowbacteria bacterium CG1_02_37_44</name>
    <dbReference type="NCBI Taxonomy" id="1805146"/>
    <lineage>
        <taxon>Bacteria</taxon>
        <taxon>Candidatus Falkowiibacteriota</taxon>
    </lineage>
</organism>
<dbReference type="EC" id="2.1.2.2" evidence="2"/>
<dbReference type="Pfam" id="PF00551">
    <property type="entry name" value="Formyl_trans_N"/>
    <property type="match status" value="1"/>
</dbReference>
<dbReference type="Gene3D" id="3.40.50.170">
    <property type="entry name" value="Formyl transferase, N-terminal domain"/>
    <property type="match status" value="1"/>
</dbReference>
<comment type="caution">
    <text evidence="6">The sequence shown here is derived from an EMBL/GenBank/DDBJ whole genome shotgun (WGS) entry which is preliminary data.</text>
</comment>
<proteinExistence type="predicted"/>
<dbReference type="EMBL" id="MNUU01000040">
    <property type="protein sequence ID" value="OIO07576.1"/>
    <property type="molecule type" value="Genomic_DNA"/>
</dbReference>
<evidence type="ECO:0000256" key="3">
    <source>
        <dbReference type="ARBA" id="ARBA00022679"/>
    </source>
</evidence>
<keyword evidence="3" id="KW-0808">Transferase</keyword>
<dbReference type="PANTHER" id="PTHR43369">
    <property type="entry name" value="PHOSPHORIBOSYLGLYCINAMIDE FORMYLTRANSFERASE"/>
    <property type="match status" value="1"/>
</dbReference>
<evidence type="ECO:0000259" key="5">
    <source>
        <dbReference type="Pfam" id="PF00551"/>
    </source>
</evidence>
<dbReference type="AlphaFoldDB" id="A0A1J4T7V5"/>
<accession>A0A1J4T7V5</accession>
<name>A0A1J4T7V5_9BACT</name>
<sequence length="138" mass="15904">MNRKIRIGIMISGTGTNMQAIVNACEEGKINGEVVFVGADKQAKGIEWARENKIPYFIVDYQRIKKSYQGDKYFKFDRNNKKIMALAKLVLGKSTYINEPLSYEAKIDYLIPKLIAEMELVKIIKEYRPANDSGFTWR</sequence>
<reference evidence="6 7" key="1">
    <citation type="journal article" date="2016" name="Environ. Microbiol.">
        <title>Genomic resolution of a cold subsurface aquifer community provides metabolic insights for novel microbes adapted to high CO concentrations.</title>
        <authorList>
            <person name="Probst A.J."/>
            <person name="Castelle C.J."/>
            <person name="Singh A."/>
            <person name="Brown C.T."/>
            <person name="Anantharaman K."/>
            <person name="Sharon I."/>
            <person name="Hug L.A."/>
            <person name="Burstein D."/>
            <person name="Emerson J.B."/>
            <person name="Thomas B.C."/>
            <person name="Banfield J.F."/>
        </authorList>
    </citation>
    <scope>NUCLEOTIDE SEQUENCE [LARGE SCALE GENOMIC DNA]</scope>
    <source>
        <strain evidence="6">CG1_02_37_44</strain>
    </source>
</reference>
<comment type="pathway">
    <text evidence="1">Purine metabolism; IMP biosynthesis via de novo pathway; N(2)-formyl-N(1)-(5-phospho-D-ribosyl)glycinamide from N(1)-(5-phospho-D-ribosyl)glycinamide (10-formyl THF route): step 1/1.</text>
</comment>
<dbReference type="InterPro" id="IPR036477">
    <property type="entry name" value="Formyl_transf_N_sf"/>
</dbReference>
<dbReference type="Proteomes" id="UP000183192">
    <property type="component" value="Unassembled WGS sequence"/>
</dbReference>
<dbReference type="InterPro" id="IPR002376">
    <property type="entry name" value="Formyl_transf_N"/>
</dbReference>
<evidence type="ECO:0000256" key="4">
    <source>
        <dbReference type="ARBA" id="ARBA00022755"/>
    </source>
</evidence>
<evidence type="ECO:0000313" key="6">
    <source>
        <dbReference type="EMBL" id="OIO07576.1"/>
    </source>
</evidence>
<dbReference type="STRING" id="1805146.AUJ27_02145"/>
<gene>
    <name evidence="6" type="ORF">AUJ27_02145</name>
</gene>
<dbReference type="GO" id="GO:0004644">
    <property type="term" value="F:phosphoribosylglycinamide formyltransferase activity"/>
    <property type="evidence" value="ECO:0007669"/>
    <property type="project" value="UniProtKB-EC"/>
</dbReference>
<dbReference type="GO" id="GO:0005737">
    <property type="term" value="C:cytoplasm"/>
    <property type="evidence" value="ECO:0007669"/>
    <property type="project" value="TreeGrafter"/>
</dbReference>
<evidence type="ECO:0000256" key="1">
    <source>
        <dbReference type="ARBA" id="ARBA00005054"/>
    </source>
</evidence>